<organism evidence="4 5">
    <name type="scientific">Prochlorococcus marinus (strain MIT 9313)</name>
    <dbReference type="NCBI Taxonomy" id="74547"/>
    <lineage>
        <taxon>Bacteria</taxon>
        <taxon>Bacillati</taxon>
        <taxon>Cyanobacteriota</taxon>
        <taxon>Cyanophyceae</taxon>
        <taxon>Synechococcales</taxon>
        <taxon>Prochlorococcaceae</taxon>
        <taxon>Prochlorococcus</taxon>
    </lineage>
</organism>
<evidence type="ECO:0000313" key="5">
    <source>
        <dbReference type="Proteomes" id="UP000001423"/>
    </source>
</evidence>
<keyword evidence="5" id="KW-1185">Reference proteome</keyword>
<keyword evidence="3" id="KW-0812">Transmembrane</keyword>
<evidence type="ECO:0000256" key="2">
    <source>
        <dbReference type="SAM" id="MobiDB-lite"/>
    </source>
</evidence>
<evidence type="ECO:0000256" key="1">
    <source>
        <dbReference type="SAM" id="Coils"/>
    </source>
</evidence>
<feature type="compositionally biased region" description="Low complexity" evidence="2">
    <location>
        <begin position="87"/>
        <end position="96"/>
    </location>
</feature>
<dbReference type="AlphaFoldDB" id="Q7V6K8"/>
<dbReference type="Proteomes" id="UP000001423">
    <property type="component" value="Chromosome"/>
</dbReference>
<keyword evidence="3" id="KW-1133">Transmembrane helix</keyword>
<dbReference type="eggNOG" id="ENOG5030RUK">
    <property type="taxonomic scope" value="Bacteria"/>
</dbReference>
<keyword evidence="3" id="KW-0472">Membrane</keyword>
<keyword evidence="1" id="KW-0175">Coiled coil</keyword>
<dbReference type="RefSeq" id="WP_011130521.1">
    <property type="nucleotide sequence ID" value="NC_005071.1"/>
</dbReference>
<proteinExistence type="predicted"/>
<feature type="coiled-coil region" evidence="1">
    <location>
        <begin position="37"/>
        <end position="82"/>
    </location>
</feature>
<sequence>MAYPESQVVMGGLVHIPIIIGVFWALNNLTTGGSKAKKAAEAQAKQAAEEAAAKAAAEAAAKQAAEQAAAKAAAEAAAAKKAAEAAASAAPAATAATPVSGEAETSQASNNDTQATPAPDQEVL</sequence>
<gene>
    <name evidence="4" type="ordered locus">PMT_1149</name>
</gene>
<dbReference type="EMBL" id="BX548175">
    <property type="protein sequence ID" value="CAE21324.1"/>
    <property type="molecule type" value="Genomic_DNA"/>
</dbReference>
<evidence type="ECO:0000256" key="3">
    <source>
        <dbReference type="SAM" id="Phobius"/>
    </source>
</evidence>
<dbReference type="HOGENOM" id="CLU_2035917_0_0_3"/>
<dbReference type="KEGG" id="pmt:PMT_1149"/>
<accession>Q7V6K8</accession>
<feature type="compositionally biased region" description="Polar residues" evidence="2">
    <location>
        <begin position="103"/>
        <end position="116"/>
    </location>
</feature>
<name>Q7V6K8_PROMM</name>
<feature type="transmembrane region" description="Helical" evidence="3">
    <location>
        <begin position="6"/>
        <end position="26"/>
    </location>
</feature>
<reference evidence="4 5" key="1">
    <citation type="journal article" date="2003" name="Nature">
        <title>Genome divergence in two Prochlorococcus ecotypes reflects oceanic niche differentiation.</title>
        <authorList>
            <person name="Rocap G."/>
            <person name="Larimer F.W."/>
            <person name="Lamerdin J.E."/>
            <person name="Malfatti S."/>
            <person name="Chain P."/>
            <person name="Ahlgren N.A."/>
            <person name="Arellano A."/>
            <person name="Coleman M."/>
            <person name="Hauser L."/>
            <person name="Hess W.R."/>
            <person name="Johnson Z.I."/>
            <person name="Land M.L."/>
            <person name="Lindell D."/>
            <person name="Post A.F."/>
            <person name="Regala W."/>
            <person name="Shah M."/>
            <person name="Shaw S.L."/>
            <person name="Steglich C."/>
            <person name="Sullivan M.B."/>
            <person name="Ting C.S."/>
            <person name="Tolonen A."/>
            <person name="Webb E.A."/>
            <person name="Zinser E.R."/>
            <person name="Chisholm S.W."/>
        </authorList>
    </citation>
    <scope>NUCLEOTIDE SEQUENCE [LARGE SCALE GENOMIC DNA]</scope>
    <source>
        <strain evidence="5">MIT 9313</strain>
    </source>
</reference>
<evidence type="ECO:0000313" key="4">
    <source>
        <dbReference type="EMBL" id="CAE21324.1"/>
    </source>
</evidence>
<protein>
    <submittedName>
        <fullName evidence="4">Type I antifreeze protein</fullName>
    </submittedName>
</protein>
<feature type="region of interest" description="Disordered" evidence="2">
    <location>
        <begin position="87"/>
        <end position="124"/>
    </location>
</feature>